<dbReference type="InterPro" id="IPR036291">
    <property type="entry name" value="NAD(P)-bd_dom_sf"/>
</dbReference>
<dbReference type="InterPro" id="IPR002347">
    <property type="entry name" value="SDR_fam"/>
</dbReference>
<comment type="similarity">
    <text evidence="2">Belongs to the short-chain dehydrogenases/reductases (SDR) family.</text>
</comment>
<dbReference type="SUPFAM" id="SSF51735">
    <property type="entry name" value="NAD(P)-binding Rossmann-fold domains"/>
    <property type="match status" value="1"/>
</dbReference>
<dbReference type="Pfam" id="PF00106">
    <property type="entry name" value="adh_short"/>
    <property type="match status" value="1"/>
</dbReference>
<sequence length="294" mass="32630">MRGEIALVTGANSGMGLATTVELARKGAKVIMVCRNRQRGEEALAAAKQKSHSEDIELMLCDLASLESIRSFAEEFTRKYPILDILINIAGVVTIKRQLTKDGFEMDLGVNHLGHFLLTNLLLEPLIAAEQGRIVVVASGAYKIGALHYEDSTLARRFNPAKAYARSKLANILFTKELAARLQGTRVTVNCVHPGAVGTNIGVNRETGFGKSILKLLSYFFLTPEQGADTAIYLATESDLQEVTGQYYYRRKNQELTPRAQNKQEAQRLWQWSQEQVGLSELTQLEESRDELGE</sequence>
<dbReference type="GO" id="GO:0016491">
    <property type="term" value="F:oxidoreductase activity"/>
    <property type="evidence" value="ECO:0007669"/>
    <property type="project" value="UniProtKB-KW"/>
</dbReference>
<gene>
    <name evidence="3" type="ORF">BSK65_08755</name>
</gene>
<proteinExistence type="inferred from homology"/>
<comment type="caution">
    <text evidence="3">The sequence shown here is derived from an EMBL/GenBank/DDBJ whole genome shotgun (WGS) entry which is preliminary data.</text>
</comment>
<dbReference type="AlphaFoldDB" id="A0A1R0ZLE8"/>
<dbReference type="CDD" id="cd05327">
    <property type="entry name" value="retinol-DH_like_SDR_c_like"/>
    <property type="match status" value="1"/>
</dbReference>
<evidence type="ECO:0000256" key="2">
    <source>
        <dbReference type="RuleBase" id="RU000363"/>
    </source>
</evidence>
<dbReference type="EMBL" id="MPTW01000003">
    <property type="protein sequence ID" value="OME72437.1"/>
    <property type="molecule type" value="Genomic_DNA"/>
</dbReference>
<dbReference type="RefSeq" id="WP_076284113.1">
    <property type="nucleotide sequence ID" value="NZ_MPTW01000003.1"/>
</dbReference>
<dbReference type="PANTHER" id="PTHR43157:SF31">
    <property type="entry name" value="PHOSPHATIDYLINOSITOL-GLYCAN BIOSYNTHESIS CLASS F PROTEIN"/>
    <property type="match status" value="1"/>
</dbReference>
<keyword evidence="1" id="KW-0560">Oxidoreductase</keyword>
<dbReference type="PANTHER" id="PTHR43157">
    <property type="entry name" value="PHOSPHATIDYLINOSITOL-GLYCAN BIOSYNTHESIS CLASS F PROTEIN-RELATED"/>
    <property type="match status" value="1"/>
</dbReference>
<evidence type="ECO:0000313" key="4">
    <source>
        <dbReference type="Proteomes" id="UP000187425"/>
    </source>
</evidence>
<name>A0A1R0ZLE8_9BACL</name>
<evidence type="ECO:0000256" key="1">
    <source>
        <dbReference type="ARBA" id="ARBA00023002"/>
    </source>
</evidence>
<organism evidence="3 4">
    <name type="scientific">Paenibacillus odorifer</name>
    <dbReference type="NCBI Taxonomy" id="189426"/>
    <lineage>
        <taxon>Bacteria</taxon>
        <taxon>Bacillati</taxon>
        <taxon>Bacillota</taxon>
        <taxon>Bacilli</taxon>
        <taxon>Bacillales</taxon>
        <taxon>Paenibacillaceae</taxon>
        <taxon>Paenibacillus</taxon>
    </lineage>
</organism>
<dbReference type="PRINTS" id="PR00080">
    <property type="entry name" value="SDRFAMILY"/>
</dbReference>
<dbReference type="PRINTS" id="PR00081">
    <property type="entry name" value="GDHRDH"/>
</dbReference>
<evidence type="ECO:0000313" key="3">
    <source>
        <dbReference type="EMBL" id="OME72437.1"/>
    </source>
</evidence>
<dbReference type="Gene3D" id="3.40.50.720">
    <property type="entry name" value="NAD(P)-binding Rossmann-like Domain"/>
    <property type="match status" value="1"/>
</dbReference>
<reference evidence="3 4" key="1">
    <citation type="submission" date="2016-11" db="EMBL/GenBank/DDBJ databases">
        <title>Paenibacillus species isolates.</title>
        <authorList>
            <person name="Beno S.M."/>
        </authorList>
    </citation>
    <scope>NUCLEOTIDE SEQUENCE [LARGE SCALE GENOMIC DNA]</scope>
    <source>
        <strain evidence="3 4">FSL H7-0443</strain>
    </source>
</reference>
<accession>A0A1R0ZLE8</accession>
<protein>
    <submittedName>
        <fullName evidence="3">Short-chain dehydrogenase</fullName>
    </submittedName>
</protein>
<dbReference type="OrthoDB" id="9809821at2"/>
<dbReference type="Proteomes" id="UP000187425">
    <property type="component" value="Unassembled WGS sequence"/>
</dbReference>